<dbReference type="AlphaFoldDB" id="A0A3N0E4J6"/>
<keyword evidence="3" id="KW-1185">Reference proteome</keyword>
<evidence type="ECO:0000313" key="3">
    <source>
        <dbReference type="Proteomes" id="UP000269198"/>
    </source>
</evidence>
<dbReference type="Proteomes" id="UP000269198">
    <property type="component" value="Unassembled WGS sequence"/>
</dbReference>
<name>A0A3N0E4J6_9ACTN</name>
<dbReference type="EMBL" id="RJMB01000021">
    <property type="protein sequence ID" value="RNL82699.1"/>
    <property type="molecule type" value="Genomic_DNA"/>
</dbReference>
<reference evidence="2 3" key="1">
    <citation type="submission" date="2018-11" db="EMBL/GenBank/DDBJ databases">
        <title>The genome draft of YIM 96095.</title>
        <authorList>
            <person name="Tang S.-K."/>
            <person name="Chunyu W.-X."/>
            <person name="Feng Y.-Z."/>
        </authorList>
    </citation>
    <scope>NUCLEOTIDE SEQUENCE [LARGE SCALE GENOMIC DNA]</scope>
    <source>
        <strain evidence="2 3">YIM 96095</strain>
    </source>
</reference>
<sequence>MATSITSNAPDFSQFRIAETRVVRGYGIDVTVLSRLNHAKTFSVVHTRLDREESLANEAAAISDALFTIIGTLSNSPSKPRPLGLRRAIHQKRLPDRHKWSTETAERLPASPRARVTTWAAKARERREALGEPPALREAEVEDTHAELQDIAMDAPFQRGLPRDSPTLFEVPRPWLTDPLRPRRSSLVRLTKYAVRAATKTSPFSTFTASGRAGGTTDSTPATRLATPGSARSAPTCSATGSARRRGTNPKSACWR</sequence>
<evidence type="ECO:0000313" key="2">
    <source>
        <dbReference type="EMBL" id="RNL82699.1"/>
    </source>
</evidence>
<comment type="caution">
    <text evidence="2">The sequence shown here is derived from an EMBL/GenBank/DDBJ whole genome shotgun (WGS) entry which is preliminary data.</text>
</comment>
<gene>
    <name evidence="2" type="ORF">EFW17_18635</name>
</gene>
<organism evidence="2 3">
    <name type="scientific">Halostreptopolyspora alba</name>
    <dbReference type="NCBI Taxonomy" id="2487137"/>
    <lineage>
        <taxon>Bacteria</taxon>
        <taxon>Bacillati</taxon>
        <taxon>Actinomycetota</taxon>
        <taxon>Actinomycetes</taxon>
        <taxon>Streptosporangiales</taxon>
        <taxon>Nocardiopsidaceae</taxon>
        <taxon>Halostreptopolyspora</taxon>
    </lineage>
</organism>
<accession>A0A3N0E4J6</accession>
<feature type="region of interest" description="Disordered" evidence="1">
    <location>
        <begin position="206"/>
        <end position="256"/>
    </location>
</feature>
<proteinExistence type="predicted"/>
<evidence type="ECO:0000256" key="1">
    <source>
        <dbReference type="SAM" id="MobiDB-lite"/>
    </source>
</evidence>
<protein>
    <submittedName>
        <fullName evidence="2">Uncharacterized protein</fullName>
    </submittedName>
</protein>